<feature type="chain" id="PRO_5015316793" description="Secreted protein" evidence="2">
    <location>
        <begin position="18"/>
        <end position="218"/>
    </location>
</feature>
<dbReference type="Proteomes" id="UP000244005">
    <property type="component" value="Unassembled WGS sequence"/>
</dbReference>
<feature type="signal peptide" evidence="2">
    <location>
        <begin position="1"/>
        <end position="17"/>
    </location>
</feature>
<feature type="compositionally biased region" description="Gly residues" evidence="1">
    <location>
        <begin position="197"/>
        <end position="207"/>
    </location>
</feature>
<reference evidence="4" key="1">
    <citation type="journal article" date="2017" name="Cell">
        <title>Insights into land plant evolution garnered from the Marchantia polymorpha genome.</title>
        <authorList>
            <person name="Bowman J.L."/>
            <person name="Kohchi T."/>
            <person name="Yamato K.T."/>
            <person name="Jenkins J."/>
            <person name="Shu S."/>
            <person name="Ishizaki K."/>
            <person name="Yamaoka S."/>
            <person name="Nishihama R."/>
            <person name="Nakamura Y."/>
            <person name="Berger F."/>
            <person name="Adam C."/>
            <person name="Aki S.S."/>
            <person name="Althoff F."/>
            <person name="Araki T."/>
            <person name="Arteaga-Vazquez M.A."/>
            <person name="Balasubrmanian S."/>
            <person name="Barry K."/>
            <person name="Bauer D."/>
            <person name="Boehm C.R."/>
            <person name="Briginshaw L."/>
            <person name="Caballero-Perez J."/>
            <person name="Catarino B."/>
            <person name="Chen F."/>
            <person name="Chiyoda S."/>
            <person name="Chovatia M."/>
            <person name="Davies K.M."/>
            <person name="Delmans M."/>
            <person name="Demura T."/>
            <person name="Dierschke T."/>
            <person name="Dolan L."/>
            <person name="Dorantes-Acosta A.E."/>
            <person name="Eklund D.M."/>
            <person name="Florent S.N."/>
            <person name="Flores-Sandoval E."/>
            <person name="Fujiyama A."/>
            <person name="Fukuzawa H."/>
            <person name="Galik B."/>
            <person name="Grimanelli D."/>
            <person name="Grimwood J."/>
            <person name="Grossniklaus U."/>
            <person name="Hamada T."/>
            <person name="Haseloff J."/>
            <person name="Hetherington A.J."/>
            <person name="Higo A."/>
            <person name="Hirakawa Y."/>
            <person name="Hundley H.N."/>
            <person name="Ikeda Y."/>
            <person name="Inoue K."/>
            <person name="Inoue S.I."/>
            <person name="Ishida S."/>
            <person name="Jia Q."/>
            <person name="Kakita M."/>
            <person name="Kanazawa T."/>
            <person name="Kawai Y."/>
            <person name="Kawashima T."/>
            <person name="Kennedy M."/>
            <person name="Kinose K."/>
            <person name="Kinoshita T."/>
            <person name="Kohara Y."/>
            <person name="Koide E."/>
            <person name="Komatsu K."/>
            <person name="Kopischke S."/>
            <person name="Kubo M."/>
            <person name="Kyozuka J."/>
            <person name="Lagercrantz U."/>
            <person name="Lin S.S."/>
            <person name="Lindquist E."/>
            <person name="Lipzen A.M."/>
            <person name="Lu C.W."/>
            <person name="De Luna E."/>
            <person name="Martienssen R.A."/>
            <person name="Minamino N."/>
            <person name="Mizutani M."/>
            <person name="Mizutani M."/>
            <person name="Mochizuki N."/>
            <person name="Monte I."/>
            <person name="Mosher R."/>
            <person name="Nagasaki H."/>
            <person name="Nakagami H."/>
            <person name="Naramoto S."/>
            <person name="Nishitani K."/>
            <person name="Ohtani M."/>
            <person name="Okamoto T."/>
            <person name="Okumura M."/>
            <person name="Phillips J."/>
            <person name="Pollak B."/>
            <person name="Reinders A."/>
            <person name="Rovekamp M."/>
            <person name="Sano R."/>
            <person name="Sawa S."/>
            <person name="Schmid M.W."/>
            <person name="Shirakawa M."/>
            <person name="Solano R."/>
            <person name="Spunde A."/>
            <person name="Suetsugu N."/>
            <person name="Sugano S."/>
            <person name="Sugiyama A."/>
            <person name="Sun R."/>
            <person name="Suzuki Y."/>
            <person name="Takenaka M."/>
            <person name="Takezawa D."/>
            <person name="Tomogane H."/>
            <person name="Tsuzuki M."/>
            <person name="Ueda T."/>
            <person name="Umeda M."/>
            <person name="Ward J.M."/>
            <person name="Watanabe Y."/>
            <person name="Yazaki K."/>
            <person name="Yokoyama R."/>
            <person name="Yoshitake Y."/>
            <person name="Yotsui I."/>
            <person name="Zachgo S."/>
            <person name="Schmutz J."/>
        </authorList>
    </citation>
    <scope>NUCLEOTIDE SEQUENCE [LARGE SCALE GENOMIC DNA]</scope>
    <source>
        <strain evidence="4">Tak-1</strain>
    </source>
</reference>
<keyword evidence="2" id="KW-0732">Signal</keyword>
<accession>A0A2R6W2K3</accession>
<evidence type="ECO:0008006" key="5">
    <source>
        <dbReference type="Google" id="ProtNLM"/>
    </source>
</evidence>
<dbReference type="EMBL" id="KZ772948">
    <property type="protein sequence ID" value="PTQ28071.1"/>
    <property type="molecule type" value="Genomic_DNA"/>
</dbReference>
<sequence>MPLTFLLFVHRLTRALASGCVRPLSPGPMATAQETEAGSSKRKLTFHCGCHSIHSQQVMGIWGQQVSEATSEKLDRFAGPVQQCESAIMSISLQNAPASRASVVRKTPRRPSFFFSRHAHAKQRTGPNSEWDDGARVLVRFTFRAGQSESLRSASSASSSRWPAATIHCERELNGRRERSCGSEAPLFTVFNSAKGAGAGGGGGGGPRTDSGPGLTTH</sequence>
<keyword evidence="4" id="KW-1185">Reference proteome</keyword>
<name>A0A2R6W2K3_MARPO</name>
<proteinExistence type="predicted"/>
<evidence type="ECO:0000256" key="2">
    <source>
        <dbReference type="SAM" id="SignalP"/>
    </source>
</evidence>
<dbReference type="Gramene" id="Mp4g12410.1">
    <property type="protein sequence ID" value="Mp4g12410.1.cds1"/>
    <property type="gene ID" value="Mp4g12410"/>
</dbReference>
<feature type="region of interest" description="Disordered" evidence="1">
    <location>
        <begin position="195"/>
        <end position="218"/>
    </location>
</feature>
<organism evidence="3 4">
    <name type="scientific">Marchantia polymorpha</name>
    <name type="common">Common liverwort</name>
    <name type="synonym">Marchantia aquatica</name>
    <dbReference type="NCBI Taxonomy" id="3197"/>
    <lineage>
        <taxon>Eukaryota</taxon>
        <taxon>Viridiplantae</taxon>
        <taxon>Streptophyta</taxon>
        <taxon>Embryophyta</taxon>
        <taxon>Marchantiophyta</taxon>
        <taxon>Marchantiopsida</taxon>
        <taxon>Marchantiidae</taxon>
        <taxon>Marchantiales</taxon>
        <taxon>Marchantiaceae</taxon>
        <taxon>Marchantia</taxon>
    </lineage>
</organism>
<evidence type="ECO:0000313" key="3">
    <source>
        <dbReference type="EMBL" id="PTQ28071.1"/>
    </source>
</evidence>
<evidence type="ECO:0000313" key="4">
    <source>
        <dbReference type="Proteomes" id="UP000244005"/>
    </source>
</evidence>
<evidence type="ECO:0000256" key="1">
    <source>
        <dbReference type="SAM" id="MobiDB-lite"/>
    </source>
</evidence>
<gene>
    <name evidence="3" type="ORF">MARPO_0174s0003</name>
</gene>
<protein>
    <recommendedName>
        <fullName evidence="5">Secreted protein</fullName>
    </recommendedName>
</protein>
<dbReference type="AlphaFoldDB" id="A0A2R6W2K3"/>